<dbReference type="CDD" id="cd02696">
    <property type="entry name" value="MurNAc-LAA"/>
    <property type="match status" value="1"/>
</dbReference>
<dbReference type="EC" id="3.5.1.28" evidence="4"/>
<gene>
    <name evidence="4" type="ORF">JOE42_001819</name>
</gene>
<name>A0ABS2KTE5_9NOCA</name>
<reference evidence="4 5" key="1">
    <citation type="submission" date="2021-01" db="EMBL/GenBank/DDBJ databases">
        <title>Genomics of switchgrass bacterial isolates.</title>
        <authorList>
            <person name="Shade A."/>
        </authorList>
    </citation>
    <scope>NUCLEOTIDE SEQUENCE [LARGE SCALE GENOMIC DNA]</scope>
    <source>
        <strain evidence="4 5">PvP111</strain>
    </source>
</reference>
<evidence type="ECO:0000313" key="5">
    <source>
        <dbReference type="Proteomes" id="UP000703038"/>
    </source>
</evidence>
<dbReference type="GO" id="GO:0008745">
    <property type="term" value="F:N-acetylmuramoyl-L-alanine amidase activity"/>
    <property type="evidence" value="ECO:0007669"/>
    <property type="project" value="UniProtKB-EC"/>
</dbReference>
<dbReference type="SMART" id="SM00646">
    <property type="entry name" value="Ami_3"/>
    <property type="match status" value="1"/>
</dbReference>
<proteinExistence type="predicted"/>
<keyword evidence="1 4" id="KW-0378">Hydrolase</keyword>
<dbReference type="SUPFAM" id="SSF53187">
    <property type="entry name" value="Zn-dependent exopeptidases"/>
    <property type="match status" value="1"/>
</dbReference>
<organism evidence="4 5">
    <name type="scientific">Rhodococcoides corynebacterioides</name>
    <dbReference type="NCBI Taxonomy" id="53972"/>
    <lineage>
        <taxon>Bacteria</taxon>
        <taxon>Bacillati</taxon>
        <taxon>Actinomycetota</taxon>
        <taxon>Actinomycetes</taxon>
        <taxon>Mycobacteriales</taxon>
        <taxon>Nocardiaceae</taxon>
        <taxon>Rhodococcoides</taxon>
    </lineage>
</organism>
<feature type="signal peptide" evidence="2">
    <location>
        <begin position="1"/>
        <end position="29"/>
    </location>
</feature>
<dbReference type="PANTHER" id="PTHR30404:SF0">
    <property type="entry name" value="N-ACETYLMURAMOYL-L-ALANINE AMIDASE AMIC"/>
    <property type="match status" value="1"/>
</dbReference>
<evidence type="ECO:0000259" key="3">
    <source>
        <dbReference type="SMART" id="SM00646"/>
    </source>
</evidence>
<sequence length="266" mass="26900">MRSSVARDCGVSILAVALVSVAVPPGAAAVPVTPDAPLAGTVVFLDPGHQGTRHGENLAAQVDDGRGGTKDCQTSGMTALGGTPEHTIVWEVSQLVASRLESLGAEIVLSRPDDTGWGGCITDRARAASASGAAVAVSVHADSTSLRADDAHHGFHVIVPALPVPSADVDEVQAGEGRRASTAMRDAYERAGYTPANYAGVDGLQVRSDVAAPALTTVPVVFLEMGNGSNPSDAAELESPEGRASHAAAIATGIVDFVAGRPEAGR</sequence>
<dbReference type="PANTHER" id="PTHR30404">
    <property type="entry name" value="N-ACETYLMURAMOYL-L-ALANINE AMIDASE"/>
    <property type="match status" value="1"/>
</dbReference>
<keyword evidence="2" id="KW-0732">Signal</keyword>
<dbReference type="Proteomes" id="UP000703038">
    <property type="component" value="Unassembled WGS sequence"/>
</dbReference>
<comment type="caution">
    <text evidence="4">The sequence shown here is derived from an EMBL/GenBank/DDBJ whole genome shotgun (WGS) entry which is preliminary data.</text>
</comment>
<evidence type="ECO:0000256" key="2">
    <source>
        <dbReference type="SAM" id="SignalP"/>
    </source>
</evidence>
<feature type="chain" id="PRO_5045838000" evidence="2">
    <location>
        <begin position="30"/>
        <end position="266"/>
    </location>
</feature>
<dbReference type="InterPro" id="IPR002508">
    <property type="entry name" value="MurNAc-LAA_cat"/>
</dbReference>
<evidence type="ECO:0000256" key="1">
    <source>
        <dbReference type="ARBA" id="ARBA00022801"/>
    </source>
</evidence>
<dbReference type="RefSeq" id="WP_204868034.1">
    <property type="nucleotide sequence ID" value="NZ_JAFBBK010000001.1"/>
</dbReference>
<evidence type="ECO:0000313" key="4">
    <source>
        <dbReference type="EMBL" id="MBM7415086.1"/>
    </source>
</evidence>
<protein>
    <submittedName>
        <fullName evidence="4">N-acetylmuramoyl-L-alanine amidase</fullName>
        <ecNumber evidence="4">3.5.1.28</ecNumber>
    </submittedName>
</protein>
<accession>A0ABS2KTE5</accession>
<dbReference type="Gene3D" id="3.40.630.40">
    <property type="entry name" value="Zn-dependent exopeptidases"/>
    <property type="match status" value="1"/>
</dbReference>
<dbReference type="EMBL" id="JAFBBK010000001">
    <property type="protein sequence ID" value="MBM7415086.1"/>
    <property type="molecule type" value="Genomic_DNA"/>
</dbReference>
<dbReference type="Pfam" id="PF01520">
    <property type="entry name" value="Amidase_3"/>
    <property type="match status" value="1"/>
</dbReference>
<keyword evidence="5" id="KW-1185">Reference proteome</keyword>
<dbReference type="InterPro" id="IPR050695">
    <property type="entry name" value="N-acetylmuramoyl_amidase_3"/>
</dbReference>
<feature type="domain" description="MurNAc-LAA" evidence="3">
    <location>
        <begin position="125"/>
        <end position="255"/>
    </location>
</feature>